<dbReference type="OrthoDB" id="983143at2"/>
<protein>
    <recommendedName>
        <fullName evidence="3">Carboxypeptidase-like regulatory domain-containing protein</fullName>
    </recommendedName>
</protein>
<dbReference type="SUPFAM" id="SSF49464">
    <property type="entry name" value="Carboxypeptidase regulatory domain-like"/>
    <property type="match status" value="1"/>
</dbReference>
<evidence type="ECO:0000313" key="1">
    <source>
        <dbReference type="EMBL" id="OEK04600.1"/>
    </source>
</evidence>
<proteinExistence type="predicted"/>
<dbReference type="Proteomes" id="UP000095552">
    <property type="component" value="Unassembled WGS sequence"/>
</dbReference>
<dbReference type="EMBL" id="MDGQ01000005">
    <property type="protein sequence ID" value="OEK04600.1"/>
    <property type="molecule type" value="Genomic_DNA"/>
</dbReference>
<dbReference type="RefSeq" id="WP_069836104.1">
    <property type="nucleotide sequence ID" value="NZ_MDGQ01000005.1"/>
</dbReference>
<dbReference type="AlphaFoldDB" id="A0A1E5SZP1"/>
<dbReference type="Pfam" id="PF13715">
    <property type="entry name" value="CarbopepD_reg_2"/>
    <property type="match status" value="1"/>
</dbReference>
<dbReference type="STRING" id="1563681.BFP71_14155"/>
<comment type="caution">
    <text evidence="1">The sequence shown here is derived from an EMBL/GenBank/DDBJ whole genome shotgun (WGS) entry which is preliminary data.</text>
</comment>
<organism evidence="1 2">
    <name type="scientific">Roseivirga misakiensis</name>
    <dbReference type="NCBI Taxonomy" id="1563681"/>
    <lineage>
        <taxon>Bacteria</taxon>
        <taxon>Pseudomonadati</taxon>
        <taxon>Bacteroidota</taxon>
        <taxon>Cytophagia</taxon>
        <taxon>Cytophagales</taxon>
        <taxon>Roseivirgaceae</taxon>
        <taxon>Roseivirga</taxon>
    </lineage>
</organism>
<gene>
    <name evidence="1" type="ORF">BFP71_14155</name>
</gene>
<evidence type="ECO:0000313" key="2">
    <source>
        <dbReference type="Proteomes" id="UP000095552"/>
    </source>
</evidence>
<name>A0A1E5SZP1_9BACT</name>
<keyword evidence="2" id="KW-1185">Reference proteome</keyword>
<dbReference type="Pfam" id="PF18939">
    <property type="entry name" value="DUF5686"/>
    <property type="match status" value="1"/>
</dbReference>
<dbReference type="InterPro" id="IPR008969">
    <property type="entry name" value="CarboxyPept-like_regulatory"/>
</dbReference>
<dbReference type="InterPro" id="IPR043741">
    <property type="entry name" value="DUF5686"/>
</dbReference>
<reference evidence="1 2" key="1">
    <citation type="submission" date="2016-08" db="EMBL/GenBank/DDBJ databases">
        <title>Draft genome of Fabibacter sp. strain SK-8.</title>
        <authorList>
            <person name="Wong S.-K."/>
            <person name="Hamasaki K."/>
            <person name="Yoshizawa S."/>
        </authorList>
    </citation>
    <scope>NUCLEOTIDE SEQUENCE [LARGE SCALE GENOMIC DNA]</scope>
    <source>
        <strain evidence="1 2">SK-8</strain>
    </source>
</reference>
<sequence>MRFKLILTLTFTCLVLALKSQTIVKARLLDKTNGDAVPFANIKTSPREGTISDVNGYFKLNLPSGYSGNISISHVSYETIFLSISDLQNRSNIYLTPLTTDLGTVVVNAEENPADAVIRKAIAARNSNDPTRLRSYQYNSYNKFLFTIEGKDGFLDSIKRVTTAEQRRSLDAETQGKLEVDSIQDEHHLFLSESVTEKKFLKPNRHYEKVLTTKTSGFKVPFLTTLATSFQPFTFYEETITILNSDFVNPVSPGTFSRYYFDLVETSPNGTDSLYVIKFSPLKNRDNLLSGILYIESGNHAIERVIAKGSSPILETDFNIRQLYKKIDNAWFPAQLYTDFLLNETDELFSNKRLKVISDSYISNVQIAPSLKASDLKKVAIEYATTTEIESETLLTEFRNEVLTRKETRTYEVLDSIMSQPKLTWINKALEAFATSYYPIGWVDLELKRILAFNDYEGFRLGIGLRTNEKVSKSISLGGYWAYGLRDKNLKFGGDLTYIFNQPESFIKLAYIKDFFEQGQERSPYKRVFFRNYVSSRFNSYEGVKATISKMISRPLVFNTYISNQTVTARYPYAFDSPSDFDLQSQFDFTETGAQLTYHPAKYARLGNRFIKSSSQYPFIKISYAKGWSDFWDGGFDYQRLDFNLENEFKYRAGGRLKFQINAGYVEGDVPYPLLFTGHGTSTSDFFAFGYFQTMRPYEFTSDQYVNIFIGHTFGSYLWKNTISSPVIELHQNIGIGNLSSAERHREIDVNIPSQPYLESGIKLNRIINLDLNDAKYNINIGVFYRYGVHALDTFGDNIFFTLDIN</sequence>
<accession>A0A1E5SZP1</accession>
<evidence type="ECO:0008006" key="3">
    <source>
        <dbReference type="Google" id="ProtNLM"/>
    </source>
</evidence>